<accession>A0AAV4W1D6</accession>
<dbReference type="Proteomes" id="UP001054837">
    <property type="component" value="Unassembled WGS sequence"/>
</dbReference>
<evidence type="ECO:0000313" key="3">
    <source>
        <dbReference type="Proteomes" id="UP001054837"/>
    </source>
</evidence>
<keyword evidence="3" id="KW-1185">Reference proteome</keyword>
<evidence type="ECO:0000313" key="1">
    <source>
        <dbReference type="EMBL" id="GIY75648.1"/>
    </source>
</evidence>
<dbReference type="EMBL" id="BPLQ01013881">
    <property type="protein sequence ID" value="GIY75694.1"/>
    <property type="molecule type" value="Genomic_DNA"/>
</dbReference>
<organism evidence="2 3">
    <name type="scientific">Caerostris darwini</name>
    <dbReference type="NCBI Taxonomy" id="1538125"/>
    <lineage>
        <taxon>Eukaryota</taxon>
        <taxon>Metazoa</taxon>
        <taxon>Ecdysozoa</taxon>
        <taxon>Arthropoda</taxon>
        <taxon>Chelicerata</taxon>
        <taxon>Arachnida</taxon>
        <taxon>Araneae</taxon>
        <taxon>Araneomorphae</taxon>
        <taxon>Entelegynae</taxon>
        <taxon>Araneoidea</taxon>
        <taxon>Araneidae</taxon>
        <taxon>Caerostris</taxon>
    </lineage>
</organism>
<dbReference type="EMBL" id="BPLQ01013881">
    <property type="protein sequence ID" value="GIY75648.1"/>
    <property type="molecule type" value="Genomic_DNA"/>
</dbReference>
<evidence type="ECO:0000313" key="2">
    <source>
        <dbReference type="EMBL" id="GIY75694.1"/>
    </source>
</evidence>
<reference evidence="2 3" key="1">
    <citation type="submission" date="2021-06" db="EMBL/GenBank/DDBJ databases">
        <title>Caerostris darwini draft genome.</title>
        <authorList>
            <person name="Kono N."/>
            <person name="Arakawa K."/>
        </authorList>
    </citation>
    <scope>NUCLEOTIDE SEQUENCE [LARGE SCALE GENOMIC DNA]</scope>
</reference>
<proteinExistence type="predicted"/>
<name>A0AAV4W1D6_9ARAC</name>
<comment type="caution">
    <text evidence="2">The sequence shown here is derived from an EMBL/GenBank/DDBJ whole genome shotgun (WGS) entry which is preliminary data.</text>
</comment>
<protein>
    <submittedName>
        <fullName evidence="2">Uncharacterized protein</fullName>
    </submittedName>
</protein>
<gene>
    <name evidence="1" type="ORF">CDAR_560231</name>
    <name evidence="2" type="ORF">CDAR_560491</name>
</gene>
<sequence>MGFFKTIFFIRIASKNTRQLTSFHRNKTSIFPDPSEIINCRPELVYSEHELRVPARIGSASLHLFKMQFSFLKKIRKLQCLWSVISSAAVNLICKSECYSTALEHLALSADITRKESSDC</sequence>
<dbReference type="AlphaFoldDB" id="A0AAV4W1D6"/>